<dbReference type="EMBL" id="PVBU01000009">
    <property type="protein sequence ID" value="PQV42081.1"/>
    <property type="molecule type" value="Genomic_DNA"/>
</dbReference>
<evidence type="ECO:0000313" key="2">
    <source>
        <dbReference type="EMBL" id="RNI12283.1"/>
    </source>
</evidence>
<evidence type="ECO:0000313" key="6">
    <source>
        <dbReference type="Proteomes" id="UP000251060"/>
    </source>
</evidence>
<sequence>MTVEFNRDELGSIVLDSYELMLEIPSPNKKGDKYEIPSRGKLKNLPEALREFEDPQSAILHFTKSASYFLPRSDAKLSDYLQMLLSKVQKIQREESDPEKIRERIRYLIGYSNWSMDAVCNIFGMSASDQQVRERVHTMVNAELGLIDREKDVDIIVDKIMKWKSNNPRGR</sequence>
<evidence type="ECO:0000313" key="8">
    <source>
        <dbReference type="Proteomes" id="UP000295404"/>
    </source>
</evidence>
<dbReference type="Proteomes" id="UP000217726">
    <property type="component" value="Unassembled WGS sequence"/>
</dbReference>
<dbReference type="Proteomes" id="UP000251060">
    <property type="component" value="Unassembled WGS sequence"/>
</dbReference>
<evidence type="ECO:0000313" key="7">
    <source>
        <dbReference type="Proteomes" id="UP000273978"/>
    </source>
</evidence>
<reference evidence="2 7" key="4">
    <citation type="submission" date="2018-10" db="EMBL/GenBank/DDBJ databases">
        <title>Cultivation of a novel Methanohalophilus strain from Kebrit Deep of the Red Sea and a genomic comparison of members of the genus Methanohalophilus.</title>
        <authorList>
            <person name="Guan Y."/>
            <person name="Ngugi D.K."/>
            <person name="Stingl U."/>
        </authorList>
    </citation>
    <scope>NUCLEOTIDE SEQUENCE [LARGE SCALE GENOMIC DNA]</scope>
    <source>
        <strain evidence="2 7">DSM 10369</strain>
    </source>
</reference>
<dbReference type="Proteomes" id="UP000295404">
    <property type="component" value="Unassembled WGS sequence"/>
</dbReference>
<dbReference type="OrthoDB" id="144945at2157"/>
<dbReference type="EMBL" id="SMMS01000001">
    <property type="protein sequence ID" value="TCL12518.1"/>
    <property type="molecule type" value="Genomic_DNA"/>
</dbReference>
<dbReference type="EMBL" id="OBDR01000006">
    <property type="protein sequence ID" value="SNY16747.1"/>
    <property type="molecule type" value="Genomic_DNA"/>
</dbReference>
<evidence type="ECO:0000313" key="1">
    <source>
        <dbReference type="EMBL" id="PQV42081.1"/>
    </source>
</evidence>
<evidence type="ECO:0000313" key="4">
    <source>
        <dbReference type="EMBL" id="TCL12518.1"/>
    </source>
</evidence>
<dbReference type="AlphaFoldDB" id="A0A285FZP7"/>
<name>A0A285FZP7_9EURY</name>
<keyword evidence="5" id="KW-1185">Reference proteome</keyword>
<organism evidence="3 5">
    <name type="scientific">Methanohalophilus euhalobius</name>
    <dbReference type="NCBI Taxonomy" id="51203"/>
    <lineage>
        <taxon>Archaea</taxon>
        <taxon>Methanobacteriati</taxon>
        <taxon>Methanobacteriota</taxon>
        <taxon>Stenosarchaea group</taxon>
        <taxon>Methanomicrobia</taxon>
        <taxon>Methanosarcinales</taxon>
        <taxon>Methanosarcinaceae</taxon>
        <taxon>Methanohalophilus</taxon>
    </lineage>
</organism>
<gene>
    <name evidence="1" type="ORF">B0H22_10918</name>
    <name evidence="4" type="ORF">C7960_1781</name>
    <name evidence="2" type="ORF">EDD83_01605</name>
    <name evidence="3" type="ORF">SAMN06295989_10649</name>
</gene>
<reference evidence="5" key="1">
    <citation type="submission" date="2017-09" db="EMBL/GenBank/DDBJ databases">
        <authorList>
            <person name="Varghese N."/>
            <person name="Submissions S."/>
        </authorList>
    </citation>
    <scope>NUCLEOTIDE SEQUENCE [LARGE SCALE GENOMIC DNA]</scope>
    <source>
        <strain evidence="5">WG-1MB</strain>
    </source>
</reference>
<dbReference type="EMBL" id="RJJF01000002">
    <property type="protein sequence ID" value="RNI12283.1"/>
    <property type="molecule type" value="Genomic_DNA"/>
</dbReference>
<proteinExistence type="predicted"/>
<dbReference type="RefSeq" id="WP_096712444.1">
    <property type="nucleotide sequence ID" value="NZ_OBDR01000006.1"/>
</dbReference>
<evidence type="ECO:0000313" key="3">
    <source>
        <dbReference type="EMBL" id="SNY16747.1"/>
    </source>
</evidence>
<accession>A0A285FZP7</accession>
<reference evidence="3" key="2">
    <citation type="submission" date="2017-09" db="EMBL/GenBank/DDBJ databases">
        <authorList>
            <person name="Ehlers B."/>
            <person name="Leendertz F.H."/>
        </authorList>
    </citation>
    <scope>NUCLEOTIDE SEQUENCE [LARGE SCALE GENOMIC DNA]</scope>
    <source>
        <strain evidence="3">WG-1MB</strain>
    </source>
</reference>
<protein>
    <submittedName>
        <fullName evidence="3">Uncharacterized protein</fullName>
    </submittedName>
</protein>
<dbReference type="Proteomes" id="UP000273978">
    <property type="component" value="Unassembled WGS sequence"/>
</dbReference>
<reference evidence="1 6" key="3">
    <citation type="submission" date="2018-02" db="EMBL/GenBank/DDBJ databases">
        <title>Subsurface microbial communities from deep shales in Ohio and West Virginia, USA.</title>
        <authorList>
            <person name="Wrighton K."/>
        </authorList>
    </citation>
    <scope>NUCLEOTIDE SEQUENCE [LARGE SCALE GENOMIC DNA]</scope>
    <source>
        <strain evidence="1 6">DSM 10369</strain>
        <strain evidence="4 8">WG1_MB</strain>
    </source>
</reference>
<evidence type="ECO:0000313" key="5">
    <source>
        <dbReference type="Proteomes" id="UP000217726"/>
    </source>
</evidence>